<evidence type="ECO:0000256" key="6">
    <source>
        <dbReference type="ARBA" id="ARBA00022676"/>
    </source>
</evidence>
<dbReference type="InterPro" id="IPR001460">
    <property type="entry name" value="PCN-bd_Tpept"/>
</dbReference>
<dbReference type="InterPro" id="IPR012338">
    <property type="entry name" value="Beta-lactam/transpept-like"/>
</dbReference>
<dbReference type="InterPro" id="IPR023346">
    <property type="entry name" value="Lysozyme-like_dom_sf"/>
</dbReference>
<evidence type="ECO:0000256" key="2">
    <source>
        <dbReference type="ARBA" id="ARBA00007090"/>
    </source>
</evidence>
<dbReference type="PANTHER" id="PTHR32282:SF15">
    <property type="entry name" value="PENICILLIN-BINDING PROTEIN 1C"/>
    <property type="match status" value="1"/>
</dbReference>
<evidence type="ECO:0000256" key="3">
    <source>
        <dbReference type="ARBA" id="ARBA00007739"/>
    </source>
</evidence>
<dbReference type="GO" id="GO:0008955">
    <property type="term" value="F:peptidoglycan glycosyltransferase activity"/>
    <property type="evidence" value="ECO:0007669"/>
    <property type="project" value="UniProtKB-EC"/>
</dbReference>
<keyword evidence="7" id="KW-0808">Transferase</keyword>
<dbReference type="InterPro" id="IPR036950">
    <property type="entry name" value="PBP_transglycosylase"/>
</dbReference>
<dbReference type="GO" id="GO:0030288">
    <property type="term" value="C:outer membrane-bounded periplasmic space"/>
    <property type="evidence" value="ECO:0007669"/>
    <property type="project" value="TreeGrafter"/>
</dbReference>
<dbReference type="Gene3D" id="1.10.3810.10">
    <property type="entry name" value="Biosynthetic peptidoglycan transglycosylase-like"/>
    <property type="match status" value="1"/>
</dbReference>
<protein>
    <recommendedName>
        <fullName evidence="10">peptidoglycan glycosyltransferase</fullName>
        <ecNumber evidence="10">2.4.99.28</ecNumber>
    </recommendedName>
</protein>
<dbReference type="EC" id="2.4.99.28" evidence="10"/>
<keyword evidence="6" id="KW-0328">Glycosyltransferase</keyword>
<evidence type="ECO:0000256" key="7">
    <source>
        <dbReference type="ARBA" id="ARBA00022679"/>
    </source>
</evidence>
<evidence type="ECO:0000256" key="11">
    <source>
        <dbReference type="ARBA" id="ARBA00049902"/>
    </source>
</evidence>
<evidence type="ECO:0000313" key="15">
    <source>
        <dbReference type="EMBL" id="MBK9719728.1"/>
    </source>
</evidence>
<gene>
    <name evidence="15" type="primary">pbpC</name>
    <name evidence="15" type="ORF">IPO85_19865</name>
</gene>
<dbReference type="Pfam" id="PF00905">
    <property type="entry name" value="Transpeptidase"/>
    <property type="match status" value="1"/>
</dbReference>
<evidence type="ECO:0000256" key="8">
    <source>
        <dbReference type="ARBA" id="ARBA00022801"/>
    </source>
</evidence>
<evidence type="ECO:0000256" key="5">
    <source>
        <dbReference type="ARBA" id="ARBA00022670"/>
    </source>
</evidence>
<evidence type="ECO:0000256" key="10">
    <source>
        <dbReference type="ARBA" id="ARBA00044770"/>
    </source>
</evidence>
<evidence type="ECO:0000256" key="9">
    <source>
        <dbReference type="ARBA" id="ARBA00023268"/>
    </source>
</evidence>
<organism evidence="15 16">
    <name type="scientific">Candidatus Defluviibacterium haderslevense</name>
    <dbReference type="NCBI Taxonomy" id="2981993"/>
    <lineage>
        <taxon>Bacteria</taxon>
        <taxon>Pseudomonadati</taxon>
        <taxon>Bacteroidota</taxon>
        <taxon>Saprospiria</taxon>
        <taxon>Saprospirales</taxon>
        <taxon>Saprospiraceae</taxon>
        <taxon>Candidatus Defluviibacterium</taxon>
    </lineage>
</organism>
<dbReference type="Proteomes" id="UP000808349">
    <property type="component" value="Unassembled WGS sequence"/>
</dbReference>
<dbReference type="AlphaFoldDB" id="A0A9D7XJJ5"/>
<dbReference type="GO" id="GO:0006508">
    <property type="term" value="P:proteolysis"/>
    <property type="evidence" value="ECO:0007669"/>
    <property type="project" value="UniProtKB-KW"/>
</dbReference>
<dbReference type="Gene3D" id="3.40.710.10">
    <property type="entry name" value="DD-peptidase/beta-lactamase superfamily"/>
    <property type="match status" value="1"/>
</dbReference>
<sequence length="776" mass="87552">MSLLKIVIIGFFLLWFGSIIGAHYLFDEVSYSPVLYDRNGVLLGAKVAKDGQWRFPVRQALPESYIQAVTVFEDKRFFYHLGIDPIAVIQALYKNITRRKIVSGGSTITMQVVRLALKTNQRTIINKLIESWLATGLEFLYSKKKILFFYSQLAPYGSNVVGIESAMWRYYSKDVLDLSWAEASLLAVLPNQPSMLHVNRNRSLLKIKRDQLLNRLQHKKIISSEEYELALLEPLPDKPNPLPKSAPHLLEYLIQKYPKKYIFNSTIDDRLQNDVMHKSSDVHKQLLQNEIHNLAVLVVDNNTGEIISYLGNSTDSDSAKQTANTMVDMVNTPRSSGSILKPLLYAAAMDRGLITPCSVIPDIPILINGFRAENFSRQYQGLASGIDVIQKSLNVPSVLLLKDYGIPAFYLILKKLKFSNLFRPADDYGLSLILGGAEINMKDLAWAYSYLANTNNQFANTKNTYPDIDSYQLSILLGEQKNGIDRTQVSPVFSVGSIYNMFNTMNGSSLSDGKKNNHGIAWKTGTSYGYKDAWCVGITPQYTVVVWVGNSNGMSRPGLIGAHVAAPLMFDIMEALPNTKELEIPYDDLKFTGLCRQSGFLPNPNCKDIDSLFVPTPCLKSKQCPYHETLHLDTLGQYQVYRTCEQYIIDSSFYMLPPTIEYFYKLGHPELPQIPAYRFDCLTNQINGSSPLAFIYPDKGAQIVTPIDLKNQERDVVFKATHRDPLATVQWFMDETYIGETKGQHQISINPVKGVHIFMIMDDLGHSSMIKVDVLK</sequence>
<comment type="similarity">
    <text evidence="3">In the N-terminal section; belongs to the glycosyltransferase 51 family.</text>
</comment>
<dbReference type="Pfam" id="PF00912">
    <property type="entry name" value="Transgly"/>
    <property type="match status" value="1"/>
</dbReference>
<name>A0A9D7XJJ5_9BACT</name>
<evidence type="ECO:0000256" key="4">
    <source>
        <dbReference type="ARBA" id="ARBA00022645"/>
    </source>
</evidence>
<accession>A0A9D7XJJ5</accession>
<dbReference type="InterPro" id="IPR050396">
    <property type="entry name" value="Glycosyltr_51/Transpeptidase"/>
</dbReference>
<comment type="caution">
    <text evidence="15">The sequence shown here is derived from an EMBL/GenBank/DDBJ whole genome shotgun (WGS) entry which is preliminary data.</text>
</comment>
<feature type="domain" description="Glycosyl transferase family 51" evidence="13">
    <location>
        <begin position="55"/>
        <end position="216"/>
    </location>
</feature>
<dbReference type="InterPro" id="IPR009647">
    <property type="entry name" value="PBP_C"/>
</dbReference>
<dbReference type="SUPFAM" id="SSF53955">
    <property type="entry name" value="Lysozyme-like"/>
    <property type="match status" value="1"/>
</dbReference>
<comment type="pathway">
    <text evidence="1">Cell wall biogenesis; peptidoglycan biosynthesis.</text>
</comment>
<evidence type="ECO:0000259" key="14">
    <source>
        <dbReference type="Pfam" id="PF06832"/>
    </source>
</evidence>
<evidence type="ECO:0000259" key="13">
    <source>
        <dbReference type="Pfam" id="PF00912"/>
    </source>
</evidence>
<keyword evidence="5" id="KW-0645">Protease</keyword>
<dbReference type="GO" id="GO:0008658">
    <property type="term" value="F:penicillin binding"/>
    <property type="evidence" value="ECO:0007669"/>
    <property type="project" value="InterPro"/>
</dbReference>
<evidence type="ECO:0000256" key="1">
    <source>
        <dbReference type="ARBA" id="ARBA00004752"/>
    </source>
</evidence>
<dbReference type="PANTHER" id="PTHR32282">
    <property type="entry name" value="BINDING PROTEIN TRANSPEPTIDASE, PUTATIVE-RELATED"/>
    <property type="match status" value="1"/>
</dbReference>
<evidence type="ECO:0000259" key="12">
    <source>
        <dbReference type="Pfam" id="PF00905"/>
    </source>
</evidence>
<dbReference type="GO" id="GO:0004180">
    <property type="term" value="F:carboxypeptidase activity"/>
    <property type="evidence" value="ECO:0007669"/>
    <property type="project" value="UniProtKB-KW"/>
</dbReference>
<proteinExistence type="inferred from homology"/>
<feature type="domain" description="Penicillin-binding protein transpeptidase" evidence="12">
    <location>
        <begin position="295"/>
        <end position="573"/>
    </location>
</feature>
<dbReference type="Pfam" id="PF06832">
    <property type="entry name" value="BiPBP_C"/>
    <property type="match status" value="1"/>
</dbReference>
<comment type="catalytic activity">
    <reaction evidence="11">
        <text>[GlcNAc-(1-&gt;4)-Mur2Ac(oyl-L-Ala-gamma-D-Glu-L-Lys-D-Ala-D-Ala)](n)-di-trans,octa-cis-undecaprenyl diphosphate + beta-D-GlcNAc-(1-&gt;4)-Mur2Ac(oyl-L-Ala-gamma-D-Glu-L-Lys-D-Ala-D-Ala)-di-trans,octa-cis-undecaprenyl diphosphate = [GlcNAc-(1-&gt;4)-Mur2Ac(oyl-L-Ala-gamma-D-Glu-L-Lys-D-Ala-D-Ala)](n+1)-di-trans,octa-cis-undecaprenyl diphosphate + di-trans,octa-cis-undecaprenyl diphosphate + H(+)</text>
        <dbReference type="Rhea" id="RHEA:23708"/>
        <dbReference type="Rhea" id="RHEA-COMP:9602"/>
        <dbReference type="Rhea" id="RHEA-COMP:9603"/>
        <dbReference type="ChEBI" id="CHEBI:15378"/>
        <dbReference type="ChEBI" id="CHEBI:58405"/>
        <dbReference type="ChEBI" id="CHEBI:60033"/>
        <dbReference type="ChEBI" id="CHEBI:78435"/>
        <dbReference type="EC" id="2.4.99.28"/>
    </reaction>
</comment>
<keyword evidence="9" id="KW-0511">Multifunctional enzyme</keyword>
<dbReference type="SUPFAM" id="SSF56601">
    <property type="entry name" value="beta-lactamase/transpeptidase-like"/>
    <property type="match status" value="1"/>
</dbReference>
<reference evidence="15 16" key="1">
    <citation type="submission" date="2020-10" db="EMBL/GenBank/DDBJ databases">
        <title>Connecting structure to function with the recovery of over 1000 high-quality activated sludge metagenome-assembled genomes encoding full-length rRNA genes using long-read sequencing.</title>
        <authorList>
            <person name="Singleton C.M."/>
            <person name="Petriglieri F."/>
            <person name="Kristensen J.M."/>
            <person name="Kirkegaard R.H."/>
            <person name="Michaelsen T.Y."/>
            <person name="Andersen M.H."/>
            <person name="Karst S.M."/>
            <person name="Dueholm M.S."/>
            <person name="Nielsen P.H."/>
            <person name="Albertsen M."/>
        </authorList>
    </citation>
    <scope>NUCLEOTIDE SEQUENCE [LARGE SCALE GENOMIC DNA]</scope>
    <source>
        <strain evidence="15">Ribe_18-Q3-R11-54_BAT3C.373</strain>
    </source>
</reference>
<dbReference type="NCBIfam" id="TIGR02073">
    <property type="entry name" value="PBP_1c"/>
    <property type="match status" value="1"/>
</dbReference>
<keyword evidence="8" id="KW-0378">Hydrolase</keyword>
<dbReference type="GO" id="GO:0009252">
    <property type="term" value="P:peptidoglycan biosynthetic process"/>
    <property type="evidence" value="ECO:0007669"/>
    <property type="project" value="InterPro"/>
</dbReference>
<keyword evidence="4" id="KW-0121">Carboxypeptidase</keyword>
<feature type="domain" description="Penicillin-binding C-terminal" evidence="14">
    <location>
        <begin position="688"/>
        <end position="771"/>
    </location>
</feature>
<dbReference type="InterPro" id="IPR001264">
    <property type="entry name" value="Glyco_trans_51"/>
</dbReference>
<dbReference type="InterPro" id="IPR011815">
    <property type="entry name" value="PBP_1c"/>
</dbReference>
<dbReference type="EMBL" id="JADKFW010000021">
    <property type="protein sequence ID" value="MBK9719728.1"/>
    <property type="molecule type" value="Genomic_DNA"/>
</dbReference>
<evidence type="ECO:0000313" key="16">
    <source>
        <dbReference type="Proteomes" id="UP000808349"/>
    </source>
</evidence>
<comment type="similarity">
    <text evidence="2">In the C-terminal section; belongs to the transpeptidase family.</text>
</comment>